<dbReference type="RefSeq" id="WP_267143508.1">
    <property type="nucleotide sequence ID" value="NZ_JAODIL010000077.1"/>
</dbReference>
<keyword evidence="2" id="KW-0547">Nucleotide-binding</keyword>
<reference evidence="5" key="1">
    <citation type="submission" date="2022-09" db="EMBL/GenBank/DDBJ databases">
        <title>Winslowiella arboricola sp. nov., isolated from bleeding cankers on broadleaf hosts.</title>
        <authorList>
            <person name="Brady C."/>
            <person name="Kaur S."/>
            <person name="Crampton B."/>
            <person name="Maddock D."/>
            <person name="Arnold D."/>
            <person name="Denman S."/>
        </authorList>
    </citation>
    <scope>NUCLEOTIDE SEQUENCE</scope>
    <source>
        <strain evidence="5">BAC 15a-03b</strain>
    </source>
</reference>
<keyword evidence="3 5" id="KW-0067">ATP-binding</keyword>
<dbReference type="Proteomes" id="UP001064262">
    <property type="component" value="Unassembled WGS sequence"/>
</dbReference>
<dbReference type="FunFam" id="3.40.50.300:FF:000866">
    <property type="entry name" value="Molybdate ABC transporter ATP-binding protein ModF"/>
    <property type="match status" value="1"/>
</dbReference>
<dbReference type="SMART" id="SM00382">
    <property type="entry name" value="AAA"/>
    <property type="match status" value="2"/>
</dbReference>
<feature type="domain" description="ABC transporter" evidence="4">
    <location>
        <begin position="261"/>
        <end position="489"/>
    </location>
</feature>
<evidence type="ECO:0000256" key="1">
    <source>
        <dbReference type="ARBA" id="ARBA00006526"/>
    </source>
</evidence>
<dbReference type="SUPFAM" id="SSF52540">
    <property type="entry name" value="P-loop containing nucleoside triphosphate hydrolases"/>
    <property type="match status" value="2"/>
</dbReference>
<dbReference type="AlphaFoldDB" id="A0A9J6PQ38"/>
<dbReference type="NCBIfam" id="NF008186">
    <property type="entry name" value="PRK10938.1"/>
    <property type="match status" value="1"/>
</dbReference>
<dbReference type="InterPro" id="IPR003439">
    <property type="entry name" value="ABC_transporter-like_ATP-bd"/>
</dbReference>
<dbReference type="GO" id="GO:0005524">
    <property type="term" value="F:ATP binding"/>
    <property type="evidence" value="ECO:0007669"/>
    <property type="project" value="UniProtKB-KW"/>
</dbReference>
<evidence type="ECO:0000313" key="6">
    <source>
        <dbReference type="Proteomes" id="UP001064262"/>
    </source>
</evidence>
<organism evidence="5 6">
    <name type="scientific">Winslowiella arboricola</name>
    <dbReference type="NCBI Taxonomy" id="2978220"/>
    <lineage>
        <taxon>Bacteria</taxon>
        <taxon>Pseudomonadati</taxon>
        <taxon>Pseudomonadota</taxon>
        <taxon>Gammaproteobacteria</taxon>
        <taxon>Enterobacterales</taxon>
        <taxon>Erwiniaceae</taxon>
        <taxon>Winslowiella</taxon>
    </lineage>
</organism>
<name>A0A9J6PQ38_9GAMM</name>
<sequence length="490" mass="53949">MTTLQITQGTFRLSDTRILTLNDLTLNNGESWAFVGANGSGKSSLARALSGELTQLQGLRRCDFQRPARLSLEQLQKLVSEEWERNNTDLLSPGEEDTGYTMAEIIQQEVKDGARCQQLAAQFGITHLLDRRFKYLSTGETRKTLLCQALMAQPDLLILDEPFDGLDVQSRAGLATLLGELHQQGLTLVLVLNRFDDIPDYVANVGVLAECTLTHTGARATILAEALVAQLAHSEKLAGMALPEADMPDSQPQMAPDAARIVLNNGVVSYNDRAILHNLSWQVKAGEHWQIVGPNGAGKSTLLSLVTGDHPQGYSNDLTLFGVRRGSGETIWDIKQHIGYVSSSLHLDYRVSTSVRNVVISGYFDSIGLYQAVSDRQHHLANSWLALLGMNNAIADAPFHSLSWGQQRLVLIARALVKHPTLLILDEPLQGLDPINRLLVRRFIDVLIGEGQTQLLFVSHHAEDAPQCITHRLTFVPDGEIYGYQQDALS</sequence>
<comment type="similarity">
    <text evidence="1">Belongs to the ABC transporter superfamily. Drug exporter-2 (TC 3.A.1.117) family.</text>
</comment>
<accession>A0A9J6PQ38</accession>
<dbReference type="PANTHER" id="PTHR43158:SF2">
    <property type="entry name" value="SKFA PEPTIDE EXPORT ATP-BINDING PROTEIN SKFE"/>
    <property type="match status" value="1"/>
</dbReference>
<evidence type="ECO:0000259" key="4">
    <source>
        <dbReference type="PROSITE" id="PS50893"/>
    </source>
</evidence>
<dbReference type="Gene3D" id="3.40.50.300">
    <property type="entry name" value="P-loop containing nucleotide triphosphate hydrolases"/>
    <property type="match status" value="2"/>
</dbReference>
<dbReference type="GO" id="GO:0016887">
    <property type="term" value="F:ATP hydrolysis activity"/>
    <property type="evidence" value="ECO:0007669"/>
    <property type="project" value="InterPro"/>
</dbReference>
<keyword evidence="6" id="KW-1185">Reference proteome</keyword>
<evidence type="ECO:0000313" key="5">
    <source>
        <dbReference type="EMBL" id="MCU5776836.1"/>
    </source>
</evidence>
<proteinExistence type="inferred from homology"/>
<feature type="domain" description="ABC transporter" evidence="4">
    <location>
        <begin position="4"/>
        <end position="235"/>
    </location>
</feature>
<dbReference type="PANTHER" id="PTHR43158">
    <property type="entry name" value="SKFA PEPTIDE EXPORT ATP-BINDING PROTEIN SKFE"/>
    <property type="match status" value="1"/>
</dbReference>
<gene>
    <name evidence="5" type="primary">modF</name>
    <name evidence="5" type="ORF">N5923_04885</name>
</gene>
<dbReference type="InterPro" id="IPR027417">
    <property type="entry name" value="P-loop_NTPase"/>
</dbReference>
<protein>
    <submittedName>
        <fullName evidence="5">Molybdate ABC transporter ATP-binding protein ModF</fullName>
    </submittedName>
</protein>
<dbReference type="PROSITE" id="PS50893">
    <property type="entry name" value="ABC_TRANSPORTER_2"/>
    <property type="match status" value="2"/>
</dbReference>
<evidence type="ECO:0000256" key="2">
    <source>
        <dbReference type="ARBA" id="ARBA00022741"/>
    </source>
</evidence>
<evidence type="ECO:0000256" key="3">
    <source>
        <dbReference type="ARBA" id="ARBA00022840"/>
    </source>
</evidence>
<dbReference type="EMBL" id="JAODIM010000037">
    <property type="protein sequence ID" value="MCU5776836.1"/>
    <property type="molecule type" value="Genomic_DNA"/>
</dbReference>
<dbReference type="Pfam" id="PF00005">
    <property type="entry name" value="ABC_tran"/>
    <property type="match status" value="2"/>
</dbReference>
<dbReference type="InterPro" id="IPR003593">
    <property type="entry name" value="AAA+_ATPase"/>
</dbReference>
<comment type="caution">
    <text evidence="5">The sequence shown here is derived from an EMBL/GenBank/DDBJ whole genome shotgun (WGS) entry which is preliminary data.</text>
</comment>